<evidence type="ECO:0000259" key="3">
    <source>
        <dbReference type="Pfam" id="PF13614"/>
    </source>
</evidence>
<dbReference type="EMBL" id="FOIA01000015">
    <property type="protein sequence ID" value="SET19932.1"/>
    <property type="molecule type" value="Genomic_DNA"/>
</dbReference>
<keyword evidence="5" id="KW-1185">Reference proteome</keyword>
<keyword evidence="4" id="KW-0966">Cell projection</keyword>
<dbReference type="GO" id="GO:0009898">
    <property type="term" value="C:cytoplasmic side of plasma membrane"/>
    <property type="evidence" value="ECO:0007669"/>
    <property type="project" value="TreeGrafter"/>
</dbReference>
<evidence type="ECO:0000313" key="5">
    <source>
        <dbReference type="Proteomes" id="UP000199345"/>
    </source>
</evidence>
<name>A0A1I0CJX1_9PROT</name>
<dbReference type="PANTHER" id="PTHR43384">
    <property type="entry name" value="SEPTUM SITE-DETERMINING PROTEIN MIND HOMOLOG, CHLOROPLASTIC-RELATED"/>
    <property type="match status" value="1"/>
</dbReference>
<feature type="domain" description="AAA" evidence="3">
    <location>
        <begin position="35"/>
        <end position="193"/>
    </location>
</feature>
<dbReference type="PANTHER" id="PTHR43384:SF4">
    <property type="entry name" value="CELLULOSE BIOSYNTHESIS PROTEIN BCSQ-RELATED"/>
    <property type="match status" value="1"/>
</dbReference>
<dbReference type="GO" id="GO:0051782">
    <property type="term" value="P:negative regulation of cell division"/>
    <property type="evidence" value="ECO:0007669"/>
    <property type="project" value="TreeGrafter"/>
</dbReference>
<dbReference type="InterPro" id="IPR025669">
    <property type="entry name" value="AAA_dom"/>
</dbReference>
<gene>
    <name evidence="4" type="ORF">SAMN05216326_11524</name>
</gene>
<dbReference type="Pfam" id="PF13614">
    <property type="entry name" value="AAA_31"/>
    <property type="match status" value="1"/>
</dbReference>
<reference evidence="5" key="1">
    <citation type="submission" date="2016-10" db="EMBL/GenBank/DDBJ databases">
        <authorList>
            <person name="Varghese N."/>
            <person name="Submissions S."/>
        </authorList>
    </citation>
    <scope>NUCLEOTIDE SEQUENCE [LARGE SCALE GENOMIC DNA]</scope>
    <source>
        <strain evidence="5">Nm71</strain>
    </source>
</reference>
<keyword evidence="1" id="KW-0547">Nucleotide-binding</keyword>
<dbReference type="GO" id="GO:0016887">
    <property type="term" value="F:ATP hydrolysis activity"/>
    <property type="evidence" value="ECO:0007669"/>
    <property type="project" value="TreeGrafter"/>
</dbReference>
<dbReference type="Proteomes" id="UP000199345">
    <property type="component" value="Unassembled WGS sequence"/>
</dbReference>
<proteinExistence type="predicted"/>
<keyword evidence="4" id="KW-0282">Flagellum</keyword>
<dbReference type="Gene3D" id="3.40.50.300">
    <property type="entry name" value="P-loop containing nucleotide triphosphate hydrolases"/>
    <property type="match status" value="1"/>
</dbReference>
<dbReference type="AlphaFoldDB" id="A0A1I0CJX1"/>
<accession>A0A1I0CJX1</accession>
<keyword evidence="2" id="KW-0067">ATP-binding</keyword>
<dbReference type="InterPro" id="IPR027417">
    <property type="entry name" value="P-loop_NTPase"/>
</dbReference>
<sequence length="307" mass="34238">MNKKCAQVQNMTNFSHDQAAGLRNLVTLQTDSSTRVITVTGGAKGVGRTEVTVNLAAALAEQNKRILLIDENAYPHNICTRLGLKARFDLAHVIRQDRKLEQVIVPGPDNIFVLPAQRGIHALTGLNRADQERLITCFSQITEPIDFILIDTAMNAETQVLPLSLASEQVMVVISGSAVSLTGAYALIKMMNREYAKRHFLVFINKAETKLIAQNVFENFACIVQRYLGISPEFAGFTELDEKISQSRRLCKPALSLFPDSQTGNNFRLLAENVLYAPRRDYFNGLVESFMQRLIHTSHLSMTNLTV</sequence>
<keyword evidence="4" id="KW-0969">Cilium</keyword>
<organism evidence="4 5">
    <name type="scientific">Nitrosomonas marina</name>
    <dbReference type="NCBI Taxonomy" id="917"/>
    <lineage>
        <taxon>Bacteria</taxon>
        <taxon>Pseudomonadati</taxon>
        <taxon>Pseudomonadota</taxon>
        <taxon>Betaproteobacteria</taxon>
        <taxon>Nitrosomonadales</taxon>
        <taxon>Nitrosomonadaceae</taxon>
        <taxon>Nitrosomonas</taxon>
    </lineage>
</organism>
<dbReference type="SUPFAM" id="SSF52540">
    <property type="entry name" value="P-loop containing nucleoside triphosphate hydrolases"/>
    <property type="match status" value="1"/>
</dbReference>
<dbReference type="GO" id="GO:0005829">
    <property type="term" value="C:cytosol"/>
    <property type="evidence" value="ECO:0007669"/>
    <property type="project" value="TreeGrafter"/>
</dbReference>
<evidence type="ECO:0000256" key="1">
    <source>
        <dbReference type="ARBA" id="ARBA00022741"/>
    </source>
</evidence>
<evidence type="ECO:0000256" key="2">
    <source>
        <dbReference type="ARBA" id="ARBA00022840"/>
    </source>
</evidence>
<dbReference type="InterPro" id="IPR050625">
    <property type="entry name" value="ParA/MinD_ATPase"/>
</dbReference>
<evidence type="ECO:0000313" key="4">
    <source>
        <dbReference type="EMBL" id="SET19932.1"/>
    </source>
</evidence>
<protein>
    <submittedName>
        <fullName evidence="4">Flagellar biosynthesis protein FlhG</fullName>
    </submittedName>
</protein>
<dbReference type="GO" id="GO:0005524">
    <property type="term" value="F:ATP binding"/>
    <property type="evidence" value="ECO:0007669"/>
    <property type="project" value="UniProtKB-KW"/>
</dbReference>